<dbReference type="EMBL" id="SACM01000003">
    <property type="protein sequence ID" value="RVT84671.1"/>
    <property type="molecule type" value="Genomic_DNA"/>
</dbReference>
<dbReference type="AlphaFoldDB" id="A0A3S2WPE3"/>
<dbReference type="Proteomes" id="UP000288587">
    <property type="component" value="Unassembled WGS sequence"/>
</dbReference>
<dbReference type="PANTHER" id="PTHR12126:SF11">
    <property type="entry name" value="NADH DEHYDROGENASE [UBIQUINONE] 1 ALPHA SUBCOMPLEX SUBUNIT 9, MITOCHONDRIAL"/>
    <property type="match status" value="1"/>
</dbReference>
<dbReference type="Pfam" id="PF01370">
    <property type="entry name" value="Epimerase"/>
    <property type="match status" value="1"/>
</dbReference>
<accession>A0A3S2WPE3</accession>
<dbReference type="Gene3D" id="3.40.50.720">
    <property type="entry name" value="NAD(P)-binding Rossmann-like Domain"/>
    <property type="match status" value="1"/>
</dbReference>
<evidence type="ECO:0000313" key="3">
    <source>
        <dbReference type="Proteomes" id="UP000288587"/>
    </source>
</evidence>
<reference evidence="2 3" key="1">
    <citation type="submission" date="2019-01" db="EMBL/GenBank/DDBJ databases">
        <authorList>
            <person name="Chen W.-M."/>
        </authorList>
    </citation>
    <scope>NUCLEOTIDE SEQUENCE [LARGE SCALE GENOMIC DNA]</scope>
    <source>
        <strain evidence="2 3">CCP-18</strain>
    </source>
</reference>
<dbReference type="InterPro" id="IPR001509">
    <property type="entry name" value="Epimerase_deHydtase"/>
</dbReference>
<dbReference type="GO" id="GO:0044877">
    <property type="term" value="F:protein-containing complex binding"/>
    <property type="evidence" value="ECO:0007669"/>
    <property type="project" value="TreeGrafter"/>
</dbReference>
<dbReference type="CDD" id="cd05271">
    <property type="entry name" value="NDUFA9_like_SDR_a"/>
    <property type="match status" value="1"/>
</dbReference>
<organism evidence="2 3">
    <name type="scientific">Inhella crocodyli</name>
    <dbReference type="NCBI Taxonomy" id="2499851"/>
    <lineage>
        <taxon>Bacteria</taxon>
        <taxon>Pseudomonadati</taxon>
        <taxon>Pseudomonadota</taxon>
        <taxon>Betaproteobacteria</taxon>
        <taxon>Burkholderiales</taxon>
        <taxon>Sphaerotilaceae</taxon>
        <taxon>Inhella</taxon>
    </lineage>
</organism>
<dbReference type="InterPro" id="IPR051207">
    <property type="entry name" value="ComplexI_NDUFA9_subunit"/>
</dbReference>
<dbReference type="SUPFAM" id="SSF51735">
    <property type="entry name" value="NAD(P)-binding Rossmann-fold domains"/>
    <property type="match status" value="1"/>
</dbReference>
<evidence type="ECO:0000313" key="2">
    <source>
        <dbReference type="EMBL" id="RVT84671.1"/>
    </source>
</evidence>
<proteinExistence type="predicted"/>
<gene>
    <name evidence="2" type="ORF">EOD73_11060</name>
</gene>
<protein>
    <submittedName>
        <fullName evidence="2">Complex I NDUFA9 subunit family protein</fullName>
    </submittedName>
</protein>
<name>A0A3S2WPE3_9BURK</name>
<dbReference type="InterPro" id="IPR036291">
    <property type="entry name" value="NAD(P)-bd_dom_sf"/>
</dbReference>
<evidence type="ECO:0000259" key="1">
    <source>
        <dbReference type="Pfam" id="PF01370"/>
    </source>
</evidence>
<keyword evidence="3" id="KW-1185">Reference proteome</keyword>
<dbReference type="OrthoDB" id="5292533at2"/>
<feature type="domain" description="NAD-dependent epimerase/dehydratase" evidence="1">
    <location>
        <begin position="8"/>
        <end position="218"/>
    </location>
</feature>
<dbReference type="RefSeq" id="WP_127683071.1">
    <property type="nucleotide sequence ID" value="NZ_SACM01000003.1"/>
</dbReference>
<sequence length="323" mass="34244">MSTPSLRVLVLGGSGFVGRALCEQLQRAGHRVSVPTRRDRQAMPLGPLPALTVVRGDVLQDPALLERLLPGHDAVVNLIAVLQGNHERFEAVHVAWPRRLAQACLAAGVTRLVHVSALGVDAKVDGDDSAPSRYLRSKGRGEAALRAHAGLRLTVLRPSVIFGAQDRFLNLFAKLQALFPVMPLAGASAQLQPVWVGDVAEAIARCLVWRETEGQTYELAGPEVHTLKALVQLAGTVSGHPRPVLPLPGPLAFAQALAMECLPGEPLLSRDNLGSLKVANVATGRLPGLRELGITAHSLAAVVPSYLAPGQGVARLDGLRGRR</sequence>
<dbReference type="PANTHER" id="PTHR12126">
    <property type="entry name" value="NADH-UBIQUINONE OXIDOREDUCTASE 39 KDA SUBUNIT-RELATED"/>
    <property type="match status" value="1"/>
</dbReference>
<comment type="caution">
    <text evidence="2">The sequence shown here is derived from an EMBL/GenBank/DDBJ whole genome shotgun (WGS) entry which is preliminary data.</text>
</comment>